<reference evidence="2" key="1">
    <citation type="journal article" date="2023" name="Science">
        <title>Genome structures resolve the early diversification of teleost fishes.</title>
        <authorList>
            <person name="Parey E."/>
            <person name="Louis A."/>
            <person name="Montfort J."/>
            <person name="Bouchez O."/>
            <person name="Roques C."/>
            <person name="Iampietro C."/>
            <person name="Lluch J."/>
            <person name="Castinel A."/>
            <person name="Donnadieu C."/>
            <person name="Desvignes T."/>
            <person name="Floi Bucao C."/>
            <person name="Jouanno E."/>
            <person name="Wen M."/>
            <person name="Mejri S."/>
            <person name="Dirks R."/>
            <person name="Jansen H."/>
            <person name="Henkel C."/>
            <person name="Chen W.J."/>
            <person name="Zahm M."/>
            <person name="Cabau C."/>
            <person name="Klopp C."/>
            <person name="Thompson A.W."/>
            <person name="Robinson-Rechavi M."/>
            <person name="Braasch I."/>
            <person name="Lecointre G."/>
            <person name="Bobe J."/>
            <person name="Postlethwait J.H."/>
            <person name="Berthelot C."/>
            <person name="Roest Crollius H."/>
            <person name="Guiguen Y."/>
        </authorList>
    </citation>
    <scope>NUCLEOTIDE SEQUENCE</scope>
    <source>
        <strain evidence="2">WJC10195</strain>
    </source>
</reference>
<feature type="region of interest" description="Disordered" evidence="1">
    <location>
        <begin position="1"/>
        <end position="49"/>
    </location>
</feature>
<sequence>MPPLAPQALPQPRPQSRPASAIAERFTETTSTSAQRHPPTHSSLPGRATQEVLTTEVGRVCDAGSWYQEVSHPM</sequence>
<comment type="caution">
    <text evidence="2">The sequence shown here is derived from an EMBL/GenBank/DDBJ whole genome shotgun (WGS) entry which is preliminary data.</text>
</comment>
<dbReference type="AlphaFoldDB" id="A0A9Q1FPP5"/>
<keyword evidence="3" id="KW-1185">Reference proteome</keyword>
<gene>
    <name evidence="2" type="ORF">SKAU_G00126240</name>
</gene>
<feature type="compositionally biased region" description="Polar residues" evidence="1">
    <location>
        <begin position="28"/>
        <end position="43"/>
    </location>
</feature>
<evidence type="ECO:0000313" key="3">
    <source>
        <dbReference type="Proteomes" id="UP001152622"/>
    </source>
</evidence>
<evidence type="ECO:0000256" key="1">
    <source>
        <dbReference type="SAM" id="MobiDB-lite"/>
    </source>
</evidence>
<accession>A0A9Q1FPP5</accession>
<protein>
    <submittedName>
        <fullName evidence="2">Uncharacterized protein</fullName>
    </submittedName>
</protein>
<evidence type="ECO:0000313" key="2">
    <source>
        <dbReference type="EMBL" id="KAJ8363793.1"/>
    </source>
</evidence>
<dbReference type="Proteomes" id="UP001152622">
    <property type="component" value="Chromosome 4"/>
</dbReference>
<dbReference type="EMBL" id="JAINUF010000004">
    <property type="protein sequence ID" value="KAJ8363793.1"/>
    <property type="molecule type" value="Genomic_DNA"/>
</dbReference>
<feature type="compositionally biased region" description="Pro residues" evidence="1">
    <location>
        <begin position="1"/>
        <end position="15"/>
    </location>
</feature>
<proteinExistence type="predicted"/>
<name>A0A9Q1FPP5_SYNKA</name>
<organism evidence="2 3">
    <name type="scientific">Synaphobranchus kaupii</name>
    <name type="common">Kaup's arrowtooth eel</name>
    <dbReference type="NCBI Taxonomy" id="118154"/>
    <lineage>
        <taxon>Eukaryota</taxon>
        <taxon>Metazoa</taxon>
        <taxon>Chordata</taxon>
        <taxon>Craniata</taxon>
        <taxon>Vertebrata</taxon>
        <taxon>Euteleostomi</taxon>
        <taxon>Actinopterygii</taxon>
        <taxon>Neopterygii</taxon>
        <taxon>Teleostei</taxon>
        <taxon>Anguilliformes</taxon>
        <taxon>Synaphobranchidae</taxon>
        <taxon>Synaphobranchus</taxon>
    </lineage>
</organism>